<organism evidence="2 17">
    <name type="scientific">Phytophthora fragariae</name>
    <dbReference type="NCBI Taxonomy" id="53985"/>
    <lineage>
        <taxon>Eukaryota</taxon>
        <taxon>Sar</taxon>
        <taxon>Stramenopiles</taxon>
        <taxon>Oomycota</taxon>
        <taxon>Peronosporomycetes</taxon>
        <taxon>Peronosporales</taxon>
        <taxon>Peronosporaceae</taxon>
        <taxon>Phytophthora</taxon>
    </lineage>
</organism>
<evidence type="ECO:0000313" key="3">
    <source>
        <dbReference type="EMBL" id="KAE9085061.1"/>
    </source>
</evidence>
<dbReference type="EMBL" id="QXGA01000303">
    <property type="protein sequence ID" value="KAE9148195.1"/>
    <property type="molecule type" value="Genomic_DNA"/>
</dbReference>
<dbReference type="EMBL" id="QXFW01000268">
    <property type="protein sequence ID" value="KAE9018149.1"/>
    <property type="molecule type" value="Genomic_DNA"/>
</dbReference>
<dbReference type="EMBL" id="QXGF01001798">
    <property type="protein sequence ID" value="KAE8927741.1"/>
    <property type="molecule type" value="Genomic_DNA"/>
</dbReference>
<dbReference type="EMBL" id="QXGE01001594">
    <property type="protein sequence ID" value="KAE9290598.1"/>
    <property type="molecule type" value="Genomic_DNA"/>
</dbReference>
<evidence type="ECO:0000313" key="14">
    <source>
        <dbReference type="Proteomes" id="UP000440367"/>
    </source>
</evidence>
<protein>
    <submittedName>
        <fullName evidence="2">Uncharacterized protein</fullName>
    </submittedName>
</protein>
<gene>
    <name evidence="9" type="ORF">PF001_g19542</name>
    <name evidence="8" type="ORF">PF002_g8525</name>
    <name evidence="7" type="ORF">PF004_g9142</name>
    <name evidence="6" type="ORF">PF005_g21079</name>
    <name evidence="5" type="ORF">PF006_g7183</name>
    <name evidence="4" type="ORF">PF007_g9171</name>
    <name evidence="10" type="ORF">PF008_g19955</name>
    <name evidence="1" type="ORF">PF009_g22101</name>
    <name evidence="3" type="ORF">PF010_g20601</name>
    <name evidence="2" type="ORF">PF011_g6385</name>
</gene>
<evidence type="ECO:0000313" key="18">
    <source>
        <dbReference type="Proteomes" id="UP000476176"/>
    </source>
</evidence>
<dbReference type="EMBL" id="QXFY01001655">
    <property type="protein sequence ID" value="KAE9312476.1"/>
    <property type="molecule type" value="Genomic_DNA"/>
</dbReference>
<keyword evidence="12" id="KW-1185">Reference proteome</keyword>
<evidence type="ECO:0000313" key="11">
    <source>
        <dbReference type="Proteomes" id="UP000429523"/>
    </source>
</evidence>
<dbReference type="EMBL" id="QXFX01001765">
    <property type="protein sequence ID" value="KAE9085061.1"/>
    <property type="molecule type" value="Genomic_DNA"/>
</dbReference>
<evidence type="ECO:0000313" key="19">
    <source>
        <dbReference type="Proteomes" id="UP000486351"/>
    </source>
</evidence>
<evidence type="ECO:0000313" key="6">
    <source>
        <dbReference type="EMBL" id="KAE9185872.1"/>
    </source>
</evidence>
<evidence type="ECO:0000313" key="9">
    <source>
        <dbReference type="EMBL" id="KAE9290598.1"/>
    </source>
</evidence>
<reference evidence="17 18" key="1">
    <citation type="submission" date="2018-09" db="EMBL/GenBank/DDBJ databases">
        <title>Genomic investigation of the strawberry pathogen Phytophthora fragariae indicates pathogenicity is determined by transcriptional variation in three key races.</title>
        <authorList>
            <person name="Adams T.M."/>
            <person name="Armitage A.D."/>
            <person name="Sobczyk M.K."/>
            <person name="Bates H.J."/>
            <person name="Dunwell J.M."/>
            <person name="Nellist C.F."/>
            <person name="Harrison R.J."/>
        </authorList>
    </citation>
    <scope>NUCLEOTIDE SEQUENCE [LARGE SCALE GENOMIC DNA]</scope>
    <source>
        <strain evidence="9 13">A4</strain>
        <strain evidence="8 14">BC-1</strain>
        <strain evidence="7 18">BC-23</strain>
        <strain evidence="6 12">NOV-27</strain>
        <strain evidence="5 15">NOV-5</strain>
        <strain evidence="4 16">NOV-71</strain>
        <strain evidence="10 19">NOV-77</strain>
        <strain evidence="1 11">NOV-9</strain>
        <strain evidence="3 20">ONT-3</strain>
        <strain evidence="2 17">SCRP245</strain>
    </source>
</reference>
<evidence type="ECO:0000313" key="15">
    <source>
        <dbReference type="Proteomes" id="UP000440732"/>
    </source>
</evidence>
<dbReference type="Proteomes" id="UP000440367">
    <property type="component" value="Unassembled WGS sequence"/>
</dbReference>
<evidence type="ECO:0000313" key="12">
    <source>
        <dbReference type="Proteomes" id="UP000433483"/>
    </source>
</evidence>
<evidence type="ECO:0000313" key="8">
    <source>
        <dbReference type="EMBL" id="KAE9242880.1"/>
    </source>
</evidence>
<evidence type="ECO:0000313" key="17">
    <source>
        <dbReference type="Proteomes" id="UP000460718"/>
    </source>
</evidence>
<evidence type="ECO:0000313" key="13">
    <source>
        <dbReference type="Proteomes" id="UP000437068"/>
    </source>
</evidence>
<evidence type="ECO:0000313" key="16">
    <source>
        <dbReference type="Proteomes" id="UP000441208"/>
    </source>
</evidence>
<dbReference type="OrthoDB" id="93877at2759"/>
<evidence type="ECO:0000313" key="5">
    <source>
        <dbReference type="EMBL" id="KAE9148195.1"/>
    </source>
</evidence>
<dbReference type="Proteomes" id="UP000486351">
    <property type="component" value="Unassembled WGS sequence"/>
</dbReference>
<dbReference type="Proteomes" id="UP000437068">
    <property type="component" value="Unassembled WGS sequence"/>
</dbReference>
<dbReference type="EMBL" id="QXGC01000441">
    <property type="protein sequence ID" value="KAE9235366.1"/>
    <property type="molecule type" value="Genomic_DNA"/>
</dbReference>
<dbReference type="Proteomes" id="UP000488956">
    <property type="component" value="Unassembled WGS sequence"/>
</dbReference>
<comment type="caution">
    <text evidence="2">The sequence shown here is derived from an EMBL/GenBank/DDBJ whole genome shotgun (WGS) entry which is preliminary data.</text>
</comment>
<name>A0A6A3LGC3_9STRA</name>
<evidence type="ECO:0000313" key="1">
    <source>
        <dbReference type="EMBL" id="KAE8927741.1"/>
    </source>
</evidence>
<evidence type="ECO:0000313" key="4">
    <source>
        <dbReference type="EMBL" id="KAE9117718.1"/>
    </source>
</evidence>
<evidence type="ECO:0000313" key="10">
    <source>
        <dbReference type="EMBL" id="KAE9312476.1"/>
    </source>
</evidence>
<dbReference type="Proteomes" id="UP000429523">
    <property type="component" value="Unassembled WGS sequence"/>
</dbReference>
<dbReference type="Proteomes" id="UP000440732">
    <property type="component" value="Unassembled WGS sequence"/>
</dbReference>
<dbReference type="Proteomes" id="UP000460718">
    <property type="component" value="Unassembled WGS sequence"/>
</dbReference>
<dbReference type="EMBL" id="QXFZ01000406">
    <property type="protein sequence ID" value="KAE9117718.1"/>
    <property type="molecule type" value="Genomic_DNA"/>
</dbReference>
<dbReference type="Proteomes" id="UP000476176">
    <property type="component" value="Unassembled WGS sequence"/>
</dbReference>
<dbReference type="EMBL" id="QXGB01001763">
    <property type="protein sequence ID" value="KAE9185872.1"/>
    <property type="molecule type" value="Genomic_DNA"/>
</dbReference>
<proteinExistence type="predicted"/>
<evidence type="ECO:0000313" key="2">
    <source>
        <dbReference type="EMBL" id="KAE9018149.1"/>
    </source>
</evidence>
<sequence>MHAAFRDSYDRDYLEVDQLLIAATIFGSTAESAGIPPDGAVVTINNPTKLRLFMDKACQLMTKLTDLEVENMQE</sequence>
<accession>A0A6A3LGC3</accession>
<evidence type="ECO:0000313" key="20">
    <source>
        <dbReference type="Proteomes" id="UP000488956"/>
    </source>
</evidence>
<dbReference type="AlphaFoldDB" id="A0A6A3LGC3"/>
<dbReference type="Proteomes" id="UP000441208">
    <property type="component" value="Unassembled WGS sequence"/>
</dbReference>
<dbReference type="Proteomes" id="UP000433483">
    <property type="component" value="Unassembled WGS sequence"/>
</dbReference>
<evidence type="ECO:0000313" key="7">
    <source>
        <dbReference type="EMBL" id="KAE9235366.1"/>
    </source>
</evidence>
<dbReference type="EMBL" id="QXGD01000336">
    <property type="protein sequence ID" value="KAE9242880.1"/>
    <property type="molecule type" value="Genomic_DNA"/>
</dbReference>